<evidence type="ECO:0000256" key="1">
    <source>
        <dbReference type="SAM" id="SignalP"/>
    </source>
</evidence>
<dbReference type="OrthoDB" id="338633at2759"/>
<reference evidence="2" key="1">
    <citation type="submission" date="2008-06" db="EMBL/GenBank/DDBJ databases">
        <authorList>
            <person name="Lorenzi H."/>
            <person name="Inman J."/>
            <person name="Miller J."/>
            <person name="Schobel S."/>
            <person name="Amedeo P."/>
            <person name="Caler E.V."/>
            <person name="da Silva J."/>
        </authorList>
    </citation>
    <scope>NUCLEOTIDE SEQUENCE [LARGE SCALE GENOMIC DNA]</scope>
    <source>
        <strain evidence="2">RN66</strain>
    </source>
</reference>
<protein>
    <submittedName>
        <fullName evidence="2">Uncharacterized protein</fullName>
    </submittedName>
</protein>
<evidence type="ECO:0000313" key="3">
    <source>
        <dbReference type="Proteomes" id="UP000001460"/>
    </source>
</evidence>
<keyword evidence="1" id="KW-0732">Signal</keyword>
<sequence>MVRFLQAILYLVVYSLNLALICCLDVNSENSDIFTPLRPKAAHLLRPDKIREGKVRSEKLYKYIQNYYNSIAAYVVALHLAYDYSCIFNYKFVNLPFPILVDKEDDIGWLQCMDNNTNIESVVQSVCYGTVQLPYPLTSADNISIRNNEEFVTQICFPVFPSHPNVPFYYPKIPNNQAQLFPSKLFTSKNIKLNRERTKNNNMKDQIVYYLSTEYLNSNCMINRFLNKHSFTTTMFSVLGIIVCTINSSEEDSPKVLSEVIRSYCAGIGLFNIHKNFKDFAFFPISKMEPFLQVFCIKSTYKELSKRINTPDKSIRDIIRNIK</sequence>
<dbReference type="RefSeq" id="XP_002140458.1">
    <property type="nucleotide sequence ID" value="XM_002140422.1"/>
</dbReference>
<keyword evidence="3" id="KW-1185">Reference proteome</keyword>
<dbReference type="GeneID" id="6995599"/>
<dbReference type="Proteomes" id="UP000001460">
    <property type="component" value="Unassembled WGS sequence"/>
</dbReference>
<gene>
    <name evidence="2" type="ORF">CMU_018660</name>
</gene>
<dbReference type="EMBL" id="DS989728">
    <property type="protein sequence ID" value="EEA06109.1"/>
    <property type="molecule type" value="Genomic_DNA"/>
</dbReference>
<evidence type="ECO:0000313" key="2">
    <source>
        <dbReference type="EMBL" id="EEA06109.1"/>
    </source>
</evidence>
<proteinExistence type="predicted"/>
<accession>B6ADA5</accession>
<dbReference type="AlphaFoldDB" id="B6ADA5"/>
<organism evidence="2 3">
    <name type="scientific">Cryptosporidium muris (strain RN66)</name>
    <dbReference type="NCBI Taxonomy" id="441375"/>
    <lineage>
        <taxon>Eukaryota</taxon>
        <taxon>Sar</taxon>
        <taxon>Alveolata</taxon>
        <taxon>Apicomplexa</taxon>
        <taxon>Conoidasida</taxon>
        <taxon>Coccidia</taxon>
        <taxon>Eucoccidiorida</taxon>
        <taxon>Eimeriorina</taxon>
        <taxon>Cryptosporidiidae</taxon>
        <taxon>Cryptosporidium</taxon>
    </lineage>
</organism>
<feature type="signal peptide" evidence="1">
    <location>
        <begin position="1"/>
        <end position="23"/>
    </location>
</feature>
<feature type="chain" id="PRO_5002839614" evidence="1">
    <location>
        <begin position="24"/>
        <end position="323"/>
    </location>
</feature>
<dbReference type="VEuPathDB" id="CryptoDB:CMU_018660"/>
<name>B6ADA5_CRYMR</name>